<evidence type="ECO:0000313" key="2">
    <source>
        <dbReference type="Proteomes" id="UP001529510"/>
    </source>
</evidence>
<feature type="non-terminal residue" evidence="1">
    <location>
        <position position="65"/>
    </location>
</feature>
<evidence type="ECO:0000313" key="1">
    <source>
        <dbReference type="EMBL" id="KAL0180458.1"/>
    </source>
</evidence>
<gene>
    <name evidence="1" type="ORF">M9458_022864</name>
</gene>
<keyword evidence="2" id="KW-1185">Reference proteome</keyword>
<sequence>GGWTQQHPEIRACHQLNSAVCCCVRSRCGCDAHCGLKVREISSTSTSSSSAMMEILDLLNNTHVR</sequence>
<proteinExistence type="predicted"/>
<dbReference type="AlphaFoldDB" id="A0ABD0Q2E9"/>
<protein>
    <submittedName>
        <fullName evidence="1">Uncharacterized protein</fullName>
    </submittedName>
</protein>
<organism evidence="1 2">
    <name type="scientific">Cirrhinus mrigala</name>
    <name type="common">Mrigala</name>
    <dbReference type="NCBI Taxonomy" id="683832"/>
    <lineage>
        <taxon>Eukaryota</taxon>
        <taxon>Metazoa</taxon>
        <taxon>Chordata</taxon>
        <taxon>Craniata</taxon>
        <taxon>Vertebrata</taxon>
        <taxon>Euteleostomi</taxon>
        <taxon>Actinopterygii</taxon>
        <taxon>Neopterygii</taxon>
        <taxon>Teleostei</taxon>
        <taxon>Ostariophysi</taxon>
        <taxon>Cypriniformes</taxon>
        <taxon>Cyprinidae</taxon>
        <taxon>Labeoninae</taxon>
        <taxon>Labeonini</taxon>
        <taxon>Cirrhinus</taxon>
    </lineage>
</organism>
<reference evidence="1 2" key="1">
    <citation type="submission" date="2024-05" db="EMBL/GenBank/DDBJ databases">
        <title>Genome sequencing and assembly of Indian major carp, Cirrhinus mrigala (Hamilton, 1822).</title>
        <authorList>
            <person name="Mohindra V."/>
            <person name="Chowdhury L.M."/>
            <person name="Lal K."/>
            <person name="Jena J.K."/>
        </authorList>
    </citation>
    <scope>NUCLEOTIDE SEQUENCE [LARGE SCALE GENOMIC DNA]</scope>
    <source>
        <strain evidence="1">CM1030</strain>
        <tissue evidence="1">Blood</tissue>
    </source>
</reference>
<comment type="caution">
    <text evidence="1">The sequence shown here is derived from an EMBL/GenBank/DDBJ whole genome shotgun (WGS) entry which is preliminary data.</text>
</comment>
<feature type="non-terminal residue" evidence="1">
    <location>
        <position position="1"/>
    </location>
</feature>
<accession>A0ABD0Q2E9</accession>
<dbReference type="EMBL" id="JAMKFB020000011">
    <property type="protein sequence ID" value="KAL0180458.1"/>
    <property type="molecule type" value="Genomic_DNA"/>
</dbReference>
<dbReference type="Proteomes" id="UP001529510">
    <property type="component" value="Unassembled WGS sequence"/>
</dbReference>
<name>A0ABD0Q2E9_CIRMR</name>